<feature type="transmembrane region" description="Helical" evidence="9">
    <location>
        <begin position="344"/>
        <end position="368"/>
    </location>
</feature>
<evidence type="ECO:0000256" key="1">
    <source>
        <dbReference type="ARBA" id="ARBA00004651"/>
    </source>
</evidence>
<dbReference type="InterPro" id="IPR001320">
    <property type="entry name" value="Iontro_rcpt_C"/>
</dbReference>
<dbReference type="SUPFAM" id="SSF53850">
    <property type="entry name" value="Periplasmic binding protein-like II"/>
    <property type="match status" value="1"/>
</dbReference>
<feature type="non-terminal residue" evidence="11">
    <location>
        <position position="1"/>
    </location>
</feature>
<evidence type="ECO:0000256" key="9">
    <source>
        <dbReference type="SAM" id="Phobius"/>
    </source>
</evidence>
<dbReference type="AlphaFoldDB" id="A0A7G3AQD8"/>
<evidence type="ECO:0000256" key="2">
    <source>
        <dbReference type="ARBA" id="ARBA00008685"/>
    </source>
</evidence>
<proteinExistence type="inferred from homology"/>
<evidence type="ECO:0000256" key="3">
    <source>
        <dbReference type="ARBA" id="ARBA00022475"/>
    </source>
</evidence>
<evidence type="ECO:0000313" key="11">
    <source>
        <dbReference type="EMBL" id="MBC1173663.1"/>
    </source>
</evidence>
<dbReference type="GO" id="GO:0050906">
    <property type="term" value="P:detection of stimulus involved in sensory perception"/>
    <property type="evidence" value="ECO:0007669"/>
    <property type="project" value="UniProtKB-ARBA"/>
</dbReference>
<dbReference type="Gene3D" id="1.10.287.70">
    <property type="match status" value="1"/>
</dbReference>
<dbReference type="EMBL" id="GITU01004960">
    <property type="protein sequence ID" value="MBC1173663.1"/>
    <property type="molecule type" value="Transcribed_RNA"/>
</dbReference>
<evidence type="ECO:0000256" key="8">
    <source>
        <dbReference type="ARBA" id="ARBA00023180"/>
    </source>
</evidence>
<name>A0A7G3AQD8_LUTLO</name>
<keyword evidence="6 9" id="KW-0472">Membrane</keyword>
<keyword evidence="8" id="KW-0325">Glycoprotein</keyword>
<dbReference type="InterPro" id="IPR052192">
    <property type="entry name" value="Insect_Ionotropic_Sensory_Rcpt"/>
</dbReference>
<feature type="domain" description="Ionotropic glutamate receptor C-terminal" evidence="10">
    <location>
        <begin position="311"/>
        <end position="459"/>
    </location>
</feature>
<evidence type="ECO:0000256" key="5">
    <source>
        <dbReference type="ARBA" id="ARBA00022989"/>
    </source>
</evidence>
<organism evidence="11">
    <name type="scientific">Lutzomyia longipalpis</name>
    <name type="common">Sand fly</name>
    <dbReference type="NCBI Taxonomy" id="7200"/>
    <lineage>
        <taxon>Eukaryota</taxon>
        <taxon>Metazoa</taxon>
        <taxon>Ecdysozoa</taxon>
        <taxon>Arthropoda</taxon>
        <taxon>Hexapoda</taxon>
        <taxon>Insecta</taxon>
        <taxon>Pterygota</taxon>
        <taxon>Neoptera</taxon>
        <taxon>Endopterygota</taxon>
        <taxon>Diptera</taxon>
        <taxon>Nematocera</taxon>
        <taxon>Psychodoidea</taxon>
        <taxon>Psychodidae</taxon>
        <taxon>Lutzomyia</taxon>
        <taxon>Lutzomyia</taxon>
    </lineage>
</organism>
<keyword evidence="5 9" id="KW-1133">Transmembrane helix</keyword>
<evidence type="ECO:0000259" key="10">
    <source>
        <dbReference type="Pfam" id="PF00060"/>
    </source>
</evidence>
<comment type="similarity">
    <text evidence="2">Belongs to the glutamate-gated ion channel (TC 1.A.10.1) family.</text>
</comment>
<sequence>RNVLSVTYYSCRSDSHKLTREFNKENVPVIVLTNTEVRPVLLTSKNGVIVDLSCDFVPDLLDFSLQNYLFREIISWIFIGEDGTTNYELLIESFIPISSEVVIFTPIFNDPTSSWNIFSIYKVTEKSEMNFTPILYTSEDNVVSLTSLYETTKRKNLNGSKIRATIAFHYPHRLTKYDDLRMNYIDTATKTTYQFLMNLATDLNFTYDLTQTDSYGFLKNGSFTGLMGHLERKEIEVGIASSFLRKDRLPIVEYISESFIIRSPLIFRQPSLASVSNIYALPFGLSVWVSLIALIVILILAQILLIAMPIMRNEASLLDSFSIVLSAVSQQGFSRDSFRFSWRILHFITFLSFYFLFSSYSANIVALLQSPSNALKTISDVTHSNLKVQVQNKEYNPVLYEESTDPAVIELFLKKIKPFGAKGYEDAEVGVKNILTGRFAYQIEAHTAYKIISNTYTESEKCGLKEIESVKIPRHSIPIVRNSSYRSIFRERLMWQRETGHFDVNIKRWNFKSFHCAAGSPGTLIEPPCGFCGGARGLLRKHLTNAIQSELEWHFHFLFGGTHAQKKARQGGAEEMYMVHDSHSISTLIIVPSEWNIKADIENLRGENARKDVEGGIGGGASQEDVLEIMGIYLHI</sequence>
<comment type="subcellular location">
    <subcellularLocation>
        <location evidence="1">Cell membrane</location>
        <topology evidence="1">Multi-pass membrane protein</topology>
    </subcellularLocation>
</comment>
<dbReference type="VEuPathDB" id="VectorBase:LLONM1_010835"/>
<evidence type="ECO:0000256" key="7">
    <source>
        <dbReference type="ARBA" id="ARBA00023170"/>
    </source>
</evidence>
<evidence type="ECO:0000256" key="4">
    <source>
        <dbReference type="ARBA" id="ARBA00022692"/>
    </source>
</evidence>
<feature type="non-terminal residue" evidence="11">
    <location>
        <position position="636"/>
    </location>
</feature>
<keyword evidence="4 9" id="KW-0812">Transmembrane</keyword>
<dbReference type="PANTHER" id="PTHR42643">
    <property type="entry name" value="IONOTROPIC RECEPTOR 20A-RELATED"/>
    <property type="match status" value="1"/>
</dbReference>
<keyword evidence="3" id="KW-1003">Cell membrane</keyword>
<dbReference type="Gene3D" id="3.40.190.10">
    <property type="entry name" value="Periplasmic binding protein-like II"/>
    <property type="match status" value="1"/>
</dbReference>
<dbReference type="Pfam" id="PF00060">
    <property type="entry name" value="Lig_chan"/>
    <property type="match status" value="1"/>
</dbReference>
<reference evidence="11" key="1">
    <citation type="journal article" date="2020" name="BMC">
        <title>Leishmania infection induces a limited differential gene expression in the sand fly midgut.</title>
        <authorList>
            <person name="Coutinho-Abreu I.V."/>
            <person name="Serafim T.D."/>
            <person name="Meneses C."/>
            <person name="Kamhawi S."/>
            <person name="Oliveira F."/>
            <person name="Valenzuela J.G."/>
        </authorList>
    </citation>
    <scope>NUCLEOTIDE SEQUENCE</scope>
    <source>
        <strain evidence="11">Jacobina</strain>
        <tissue evidence="11">Midgut</tissue>
    </source>
</reference>
<protein>
    <submittedName>
        <fullName evidence="11">Putative ionotropic receptor ir7 scaeva pyrastri</fullName>
    </submittedName>
</protein>
<dbReference type="PANTHER" id="PTHR42643:SF33">
    <property type="entry name" value="GLUTAMATE RECEPTOR 2-LIKE PROTEIN"/>
    <property type="match status" value="1"/>
</dbReference>
<evidence type="ECO:0000256" key="6">
    <source>
        <dbReference type="ARBA" id="ARBA00023136"/>
    </source>
</evidence>
<dbReference type="GO" id="GO:0005886">
    <property type="term" value="C:plasma membrane"/>
    <property type="evidence" value="ECO:0007669"/>
    <property type="project" value="UniProtKB-SubCell"/>
</dbReference>
<accession>A0A7G3AQD8</accession>
<keyword evidence="7 11" id="KW-0675">Receptor</keyword>
<feature type="transmembrane region" description="Helical" evidence="9">
    <location>
        <begin position="279"/>
        <end position="307"/>
    </location>
</feature>
<dbReference type="GO" id="GO:0015276">
    <property type="term" value="F:ligand-gated monoatomic ion channel activity"/>
    <property type="evidence" value="ECO:0007669"/>
    <property type="project" value="InterPro"/>
</dbReference>